<evidence type="ECO:0000313" key="2">
    <source>
        <dbReference type="EMBL" id="MEQ0559705.1"/>
    </source>
</evidence>
<protein>
    <submittedName>
        <fullName evidence="2">Uncharacterized protein</fullName>
    </submittedName>
</protein>
<sequence>MTSETAPIPTIRTVSPPMPQTRPTPPVSPEPATSAIARFIDDCVHGPPGDAPWRLGQIDYPETLPLELGVSAVYVAAVDIRDVPLPPAKVVPGPSPTGTQIAVQCVLSARVVGDDAVTVEPAEWTARQFNPVGVANWSWRVTAREPGNHQLQLELEPAVVTGPAGRLLAVGSLDTSTFVTQVDVHASTPKQVEHWWKDNWPAITLVAGAAAGAVLAAVKWGSKLAGALRGFKTPQKRKKS</sequence>
<organism evidence="2 3">
    <name type="scientific">Amycolatopsis melonis</name>
    <dbReference type="NCBI Taxonomy" id="3156488"/>
    <lineage>
        <taxon>Bacteria</taxon>
        <taxon>Bacillati</taxon>
        <taxon>Actinomycetota</taxon>
        <taxon>Actinomycetes</taxon>
        <taxon>Pseudonocardiales</taxon>
        <taxon>Pseudonocardiaceae</taxon>
        <taxon>Amycolatopsis</taxon>
    </lineage>
</organism>
<evidence type="ECO:0000256" key="1">
    <source>
        <dbReference type="SAM" id="MobiDB-lite"/>
    </source>
</evidence>
<evidence type="ECO:0000313" key="3">
    <source>
        <dbReference type="Proteomes" id="UP001440984"/>
    </source>
</evidence>
<keyword evidence="3" id="KW-1185">Reference proteome</keyword>
<feature type="region of interest" description="Disordered" evidence="1">
    <location>
        <begin position="1"/>
        <end position="31"/>
    </location>
</feature>
<comment type="caution">
    <text evidence="2">The sequence shown here is derived from an EMBL/GenBank/DDBJ whole genome shotgun (WGS) entry which is preliminary data.</text>
</comment>
<dbReference type="RefSeq" id="WP_348949985.1">
    <property type="nucleotide sequence ID" value="NZ_JBDZYD010000004.1"/>
</dbReference>
<feature type="compositionally biased region" description="Pro residues" evidence="1">
    <location>
        <begin position="16"/>
        <end position="29"/>
    </location>
</feature>
<proteinExistence type="predicted"/>
<gene>
    <name evidence="2" type="ORF">ABJI51_11525</name>
</gene>
<accession>A0ABV0LBM1</accession>
<reference evidence="2 3" key="1">
    <citation type="submission" date="2024-05" db="EMBL/GenBank/DDBJ databases">
        <authorList>
            <person name="Zhao H."/>
            <person name="Xu Y."/>
            <person name="Lin S."/>
            <person name="Spain J.C."/>
            <person name="Zhou N.-Y."/>
        </authorList>
    </citation>
    <scope>NUCLEOTIDE SEQUENCE [LARGE SCALE GENOMIC DNA]</scope>
    <source>
        <strain evidence="2 3">NEAU-NG30</strain>
    </source>
</reference>
<dbReference type="Proteomes" id="UP001440984">
    <property type="component" value="Unassembled WGS sequence"/>
</dbReference>
<dbReference type="EMBL" id="JBDZYD010000004">
    <property type="protein sequence ID" value="MEQ0559705.1"/>
    <property type="molecule type" value="Genomic_DNA"/>
</dbReference>
<name>A0ABV0LBM1_9PSEU</name>